<dbReference type="AlphaFoldDB" id="A0A1H7BTX4"/>
<evidence type="ECO:0000256" key="1">
    <source>
        <dbReference type="SAM" id="Phobius"/>
    </source>
</evidence>
<dbReference type="EMBL" id="FNZH01000016">
    <property type="protein sequence ID" value="SEJ80888.1"/>
    <property type="molecule type" value="Genomic_DNA"/>
</dbReference>
<keyword evidence="3" id="KW-1185">Reference proteome</keyword>
<dbReference type="Proteomes" id="UP000199403">
    <property type="component" value="Unassembled WGS sequence"/>
</dbReference>
<keyword evidence="1" id="KW-0472">Membrane</keyword>
<reference evidence="3" key="1">
    <citation type="submission" date="2016-10" db="EMBL/GenBank/DDBJ databases">
        <authorList>
            <person name="Varghese N."/>
            <person name="Submissions S."/>
        </authorList>
    </citation>
    <scope>NUCLEOTIDE SEQUENCE [LARGE SCALE GENOMIC DNA]</scope>
    <source>
        <strain evidence="3">IBRC-M 10761</strain>
    </source>
</reference>
<name>A0A1H7BTX4_9BACT</name>
<keyword evidence="1" id="KW-0812">Transmembrane</keyword>
<dbReference type="STRING" id="1416801.SAMN05192553_1164"/>
<dbReference type="RefSeq" id="WP_092178859.1">
    <property type="nucleotide sequence ID" value="NZ_FNZH01000016.1"/>
</dbReference>
<evidence type="ECO:0000313" key="2">
    <source>
        <dbReference type="EMBL" id="SEJ80888.1"/>
    </source>
</evidence>
<protein>
    <submittedName>
        <fullName evidence="2">Uncharacterized protein</fullName>
    </submittedName>
</protein>
<feature type="transmembrane region" description="Helical" evidence="1">
    <location>
        <begin position="6"/>
        <end position="26"/>
    </location>
</feature>
<organism evidence="2 3">
    <name type="scientific">Cyclobacterium xiamenense</name>
    <dbReference type="NCBI Taxonomy" id="1297121"/>
    <lineage>
        <taxon>Bacteria</taxon>
        <taxon>Pseudomonadati</taxon>
        <taxon>Bacteroidota</taxon>
        <taxon>Cytophagia</taxon>
        <taxon>Cytophagales</taxon>
        <taxon>Cyclobacteriaceae</taxon>
        <taxon>Cyclobacterium</taxon>
    </lineage>
</organism>
<dbReference type="OrthoDB" id="838278at2"/>
<gene>
    <name evidence="2" type="ORF">SAMN05192553_1164</name>
</gene>
<proteinExistence type="predicted"/>
<keyword evidence="1" id="KW-1133">Transmembrane helix</keyword>
<evidence type="ECO:0000313" key="3">
    <source>
        <dbReference type="Proteomes" id="UP000199403"/>
    </source>
</evidence>
<accession>A0A1H7BTX4</accession>
<sequence>MNKKLTIAISKIILVLLAVYFGNMIFENYYSSLEKNYTIGVLGEKYRLPNQGSRINFYFYYWGEKFQSDNFLGKNEISENQLTYLIEVPIKDIGKSRILWDYPVPDTLKAPFEGWEEIPAFLKKRPREN</sequence>